<reference evidence="2 3" key="1">
    <citation type="submission" date="2018-05" db="EMBL/GenBank/DDBJ databases">
        <title>Mucilaginibacter hurinus sp. nov., isolated from briquette warehouse soil.</title>
        <authorList>
            <person name="Choi L."/>
        </authorList>
    </citation>
    <scope>NUCLEOTIDE SEQUENCE [LARGE SCALE GENOMIC DNA]</scope>
    <source>
        <strain evidence="2 3">ZR32</strain>
    </source>
</reference>
<feature type="chain" id="PRO_5016917457" evidence="1">
    <location>
        <begin position="26"/>
        <end position="227"/>
    </location>
</feature>
<sequence>MSVSKLVKQVLLLKLLLLCAITVFAQNKPSNTGKVKAKIVSAQLSHFRYLSNQANVIFAPQAGFREIKALNNEDFTFDYAMDLPGREFEVWYVVRSQKENWASYERVIGDEKLKLENPDSIYMDMGRAHAIALTGERNFFIRTLPASVLNRYNADAGRSYLLNLLDMPETKRYRYALLLSLQKFRTGTIMMVCFTNSKTPEFYKNVERAGSCVKFRHNVQNVSKLTD</sequence>
<dbReference type="EMBL" id="QGDC01000007">
    <property type="protein sequence ID" value="RCH54247.1"/>
    <property type="molecule type" value="Genomic_DNA"/>
</dbReference>
<comment type="caution">
    <text evidence="2">The sequence shown here is derived from an EMBL/GenBank/DDBJ whole genome shotgun (WGS) entry which is preliminary data.</text>
</comment>
<gene>
    <name evidence="2" type="ORF">DJ568_13185</name>
</gene>
<name>A0A367GL94_9SPHI</name>
<evidence type="ECO:0000256" key="1">
    <source>
        <dbReference type="SAM" id="SignalP"/>
    </source>
</evidence>
<proteinExistence type="predicted"/>
<evidence type="ECO:0000313" key="3">
    <source>
        <dbReference type="Proteomes" id="UP000253209"/>
    </source>
</evidence>
<feature type="signal peptide" evidence="1">
    <location>
        <begin position="1"/>
        <end position="25"/>
    </location>
</feature>
<protein>
    <submittedName>
        <fullName evidence="2">Uncharacterized protein</fullName>
    </submittedName>
</protein>
<keyword evidence="3" id="KW-1185">Reference proteome</keyword>
<dbReference type="Proteomes" id="UP000253209">
    <property type="component" value="Unassembled WGS sequence"/>
</dbReference>
<dbReference type="OrthoDB" id="797448at2"/>
<organism evidence="2 3">
    <name type="scientific">Mucilaginibacter hurinus</name>
    <dbReference type="NCBI Taxonomy" id="2201324"/>
    <lineage>
        <taxon>Bacteria</taxon>
        <taxon>Pseudomonadati</taxon>
        <taxon>Bacteroidota</taxon>
        <taxon>Sphingobacteriia</taxon>
        <taxon>Sphingobacteriales</taxon>
        <taxon>Sphingobacteriaceae</taxon>
        <taxon>Mucilaginibacter</taxon>
    </lineage>
</organism>
<keyword evidence="1" id="KW-0732">Signal</keyword>
<evidence type="ECO:0000313" key="2">
    <source>
        <dbReference type="EMBL" id="RCH54247.1"/>
    </source>
</evidence>
<dbReference type="RefSeq" id="WP_114005758.1">
    <property type="nucleotide sequence ID" value="NZ_QGDC01000007.1"/>
</dbReference>
<dbReference type="AlphaFoldDB" id="A0A367GL94"/>
<accession>A0A367GL94</accession>